<dbReference type="InterPro" id="IPR058545">
    <property type="entry name" value="Beta-prop_EMC1_1st"/>
</dbReference>
<feature type="chain" id="PRO_5021358885" description="ER membrane protein complex subunit 1" evidence="11">
    <location>
        <begin position="18"/>
        <end position="950"/>
    </location>
</feature>
<reference evidence="14 15" key="1">
    <citation type="journal article" date="2019" name="Nat. Ecol. Evol.">
        <title>Megaphylogeny resolves global patterns of mushroom evolution.</title>
        <authorList>
            <person name="Varga T."/>
            <person name="Krizsan K."/>
            <person name="Foldi C."/>
            <person name="Dima B."/>
            <person name="Sanchez-Garcia M."/>
            <person name="Sanchez-Ramirez S."/>
            <person name="Szollosi G.J."/>
            <person name="Szarkandi J.G."/>
            <person name="Papp V."/>
            <person name="Albert L."/>
            <person name="Andreopoulos W."/>
            <person name="Angelini C."/>
            <person name="Antonin V."/>
            <person name="Barry K.W."/>
            <person name="Bougher N.L."/>
            <person name="Buchanan P."/>
            <person name="Buyck B."/>
            <person name="Bense V."/>
            <person name="Catcheside P."/>
            <person name="Chovatia M."/>
            <person name="Cooper J."/>
            <person name="Damon W."/>
            <person name="Desjardin D."/>
            <person name="Finy P."/>
            <person name="Geml J."/>
            <person name="Haridas S."/>
            <person name="Hughes K."/>
            <person name="Justo A."/>
            <person name="Karasinski D."/>
            <person name="Kautmanova I."/>
            <person name="Kiss B."/>
            <person name="Kocsube S."/>
            <person name="Kotiranta H."/>
            <person name="LaButti K.M."/>
            <person name="Lechner B.E."/>
            <person name="Liimatainen K."/>
            <person name="Lipzen A."/>
            <person name="Lukacs Z."/>
            <person name="Mihaltcheva S."/>
            <person name="Morgado L.N."/>
            <person name="Niskanen T."/>
            <person name="Noordeloos M.E."/>
            <person name="Ohm R.A."/>
            <person name="Ortiz-Santana B."/>
            <person name="Ovrebo C."/>
            <person name="Racz N."/>
            <person name="Riley R."/>
            <person name="Savchenko A."/>
            <person name="Shiryaev A."/>
            <person name="Soop K."/>
            <person name="Spirin V."/>
            <person name="Szebenyi C."/>
            <person name="Tomsovsky M."/>
            <person name="Tulloss R.E."/>
            <person name="Uehling J."/>
            <person name="Grigoriev I.V."/>
            <person name="Vagvolgyi C."/>
            <person name="Papp T."/>
            <person name="Martin F.M."/>
            <person name="Miettinen O."/>
            <person name="Hibbett D.S."/>
            <person name="Nagy L.G."/>
        </authorList>
    </citation>
    <scope>NUCLEOTIDE SEQUENCE [LARGE SCALE GENOMIC DNA]</scope>
    <source>
        <strain evidence="14 15">FP101781</strain>
    </source>
</reference>
<dbReference type="Pfam" id="PF07774">
    <property type="entry name" value="EMC1_C"/>
    <property type="match status" value="1"/>
</dbReference>
<evidence type="ECO:0000313" key="15">
    <source>
        <dbReference type="Proteomes" id="UP000298030"/>
    </source>
</evidence>
<evidence type="ECO:0000256" key="3">
    <source>
        <dbReference type="ARBA" id="ARBA00011276"/>
    </source>
</evidence>
<evidence type="ECO:0000313" key="14">
    <source>
        <dbReference type="EMBL" id="TEB25406.1"/>
    </source>
</evidence>
<dbReference type="EMBL" id="QPFP01000057">
    <property type="protein sequence ID" value="TEB25406.1"/>
    <property type="molecule type" value="Genomic_DNA"/>
</dbReference>
<dbReference type="AlphaFoldDB" id="A0A4Y7SU72"/>
<evidence type="ECO:0000256" key="6">
    <source>
        <dbReference type="ARBA" id="ARBA00022729"/>
    </source>
</evidence>
<comment type="subunit">
    <text evidence="3">Component of the ER membrane protein complex (EMC).</text>
</comment>
<comment type="subcellular location">
    <subcellularLocation>
        <location evidence="1">Endoplasmic reticulum membrane</location>
        <topology evidence="1">Single-pass type I membrane protein</topology>
    </subcellularLocation>
</comment>
<keyword evidence="9" id="KW-0472">Membrane</keyword>
<evidence type="ECO:0000256" key="11">
    <source>
        <dbReference type="SAM" id="SignalP"/>
    </source>
</evidence>
<sequence length="950" mass="103556">MRFLPLSLLVHALGCWAIHESDVGVVDWYKSLIGVPLAAPQPTTPKFTLVEGKDVILTATESNILASLNVDDGSIRWRVAYDPEDRITGFYQNGDALVTLSGPGGAISRSIDLKTGQIIFEQRLHSNSEATIIQPHVAFDPSSQDIYTLSNGYIVTRLDQKTGTPAWSWSGQDQSSLTTYTHLLATPDTIFAIGVSTSFASYTLHITSLSASTGEVLASSELPSSIHSPAVDLFAFAKEAPVVAWLEQGKVKSLALTPNLKDKKAQVSSSGPFEELVDVGLPGVLVGKAGQESTVLSFDGSKFTSEKVLGEHDVAVKYAGSSVNGKRYVAKSEGPIIEVTGLDSDESAILFPYDADDTLSHYSIHTSSVGVPRVLVVTTSGAVQLFVNGELKWTREEGLTTSLLAEFVELPERISAEGEATKDEPFAHRLQRHAVLAQDFPQYLKSFVRRFVTGSYASATSSAVASTDGALSRDAFGFRQMIVTVTLLGKVYGIDSSNGNVLWSQLLGTGILPFKVFSLKTVSDGVDPEVVIIAVRQLPEGHETVVFHLNALTGENLAGPSVFRGSIAKAFLLDQSSKFVILVDETLKVHYYPNNGETRTAFKKVHTTLSFPMHLIKEKEHSLAGYQFAVGEGEQVVATPAWSLPLSPGEEVQRILPPSARGPVASVGKVLGNRTTLYKYLNPRLFTALTVTSTKDLCGLYLFDSAKGTVVYQVRIPADNGACDVKTALIENWLVYHYYESEVSSGNVQGTKGYRVVSVELYEGRGIDDKIGSSDMTSYANASTAVFTFEDSFTFPYALTALAPTNTKFGISSKDLIVATKNHKVQSFPRRLLDPRRPRRKPTSQEAEEGLFQYDPIIYDDPKRVISHSYEVANVRQLVTAPALLESTSLVFAFGLDMFVSRVAPSGTFDVLSESFNKPQLVLTITGLVVAIMFTRPMVQRKRLREKWYM</sequence>
<dbReference type="PANTHER" id="PTHR21573">
    <property type="entry name" value="ER MEMBRANE PROTEIN COMPLEX SUBUNIT 1"/>
    <property type="match status" value="1"/>
</dbReference>
<keyword evidence="6 11" id="KW-0732">Signal</keyword>
<proteinExistence type="inferred from homology"/>
<keyword evidence="8" id="KW-1133">Transmembrane helix</keyword>
<feature type="domain" description="EMC1 first beta-propeller" evidence="13">
    <location>
        <begin position="17"/>
        <end position="397"/>
    </location>
</feature>
<evidence type="ECO:0000256" key="1">
    <source>
        <dbReference type="ARBA" id="ARBA00004115"/>
    </source>
</evidence>
<dbReference type="GO" id="GO:0034975">
    <property type="term" value="P:protein folding in endoplasmic reticulum"/>
    <property type="evidence" value="ECO:0007669"/>
    <property type="project" value="TreeGrafter"/>
</dbReference>
<name>A0A4Y7SU72_COPMI</name>
<dbReference type="SUPFAM" id="SSF50998">
    <property type="entry name" value="Quinoprotein alcohol dehydrogenase-like"/>
    <property type="match status" value="2"/>
</dbReference>
<evidence type="ECO:0000256" key="9">
    <source>
        <dbReference type="ARBA" id="ARBA00023136"/>
    </source>
</evidence>
<dbReference type="InterPro" id="IPR011678">
    <property type="entry name" value="EMC1_C"/>
</dbReference>
<keyword evidence="7" id="KW-0256">Endoplasmic reticulum</keyword>
<dbReference type="InterPro" id="IPR015943">
    <property type="entry name" value="WD40/YVTN_repeat-like_dom_sf"/>
</dbReference>
<dbReference type="InterPro" id="IPR026895">
    <property type="entry name" value="EMC1"/>
</dbReference>
<dbReference type="Proteomes" id="UP000298030">
    <property type="component" value="Unassembled WGS sequence"/>
</dbReference>
<dbReference type="STRING" id="71717.A0A4Y7SU72"/>
<dbReference type="InterPro" id="IPR011047">
    <property type="entry name" value="Quinoprotein_ADH-like_sf"/>
</dbReference>
<evidence type="ECO:0000256" key="2">
    <source>
        <dbReference type="ARBA" id="ARBA00007904"/>
    </source>
</evidence>
<accession>A0A4Y7SU72</accession>
<comment type="similarity">
    <text evidence="2">Belongs to the EMC1 family.</text>
</comment>
<evidence type="ECO:0000256" key="10">
    <source>
        <dbReference type="ARBA" id="ARBA00023180"/>
    </source>
</evidence>
<evidence type="ECO:0000256" key="7">
    <source>
        <dbReference type="ARBA" id="ARBA00022824"/>
    </source>
</evidence>
<comment type="caution">
    <text evidence="14">The sequence shown here is derived from an EMBL/GenBank/DDBJ whole genome shotgun (WGS) entry which is preliminary data.</text>
</comment>
<gene>
    <name evidence="14" type="ORF">FA13DRAFT_1738337</name>
</gene>
<feature type="signal peptide" evidence="11">
    <location>
        <begin position="1"/>
        <end position="17"/>
    </location>
</feature>
<keyword evidence="15" id="KW-1185">Reference proteome</keyword>
<evidence type="ECO:0000259" key="13">
    <source>
        <dbReference type="Pfam" id="PF25293"/>
    </source>
</evidence>
<keyword evidence="5" id="KW-0812">Transmembrane</keyword>
<keyword evidence="10" id="KW-0325">Glycoprotein</keyword>
<dbReference type="Pfam" id="PF25293">
    <property type="entry name" value="Beta-prop_EMC1_N"/>
    <property type="match status" value="1"/>
</dbReference>
<dbReference type="OrthoDB" id="28092at2759"/>
<evidence type="ECO:0000256" key="5">
    <source>
        <dbReference type="ARBA" id="ARBA00022692"/>
    </source>
</evidence>
<organism evidence="14 15">
    <name type="scientific">Coprinellus micaceus</name>
    <name type="common">Glistening ink-cap mushroom</name>
    <name type="synonym">Coprinus micaceus</name>
    <dbReference type="NCBI Taxonomy" id="71717"/>
    <lineage>
        <taxon>Eukaryota</taxon>
        <taxon>Fungi</taxon>
        <taxon>Dikarya</taxon>
        <taxon>Basidiomycota</taxon>
        <taxon>Agaricomycotina</taxon>
        <taxon>Agaricomycetes</taxon>
        <taxon>Agaricomycetidae</taxon>
        <taxon>Agaricales</taxon>
        <taxon>Agaricineae</taxon>
        <taxon>Psathyrellaceae</taxon>
        <taxon>Coprinellus</taxon>
    </lineage>
</organism>
<dbReference type="Gene3D" id="2.130.10.10">
    <property type="entry name" value="YVTN repeat-like/Quinoprotein amine dehydrogenase"/>
    <property type="match status" value="1"/>
</dbReference>
<evidence type="ECO:0000259" key="12">
    <source>
        <dbReference type="Pfam" id="PF07774"/>
    </source>
</evidence>
<dbReference type="PANTHER" id="PTHR21573:SF0">
    <property type="entry name" value="ER MEMBRANE PROTEIN COMPLEX SUBUNIT 1"/>
    <property type="match status" value="1"/>
</dbReference>
<dbReference type="GO" id="GO:0072546">
    <property type="term" value="C:EMC complex"/>
    <property type="evidence" value="ECO:0007669"/>
    <property type="project" value="InterPro"/>
</dbReference>
<feature type="domain" description="ER membrane protein complex subunit 1 C-terminal" evidence="12">
    <location>
        <begin position="731"/>
        <end position="948"/>
    </location>
</feature>
<evidence type="ECO:0000256" key="8">
    <source>
        <dbReference type="ARBA" id="ARBA00022989"/>
    </source>
</evidence>
<evidence type="ECO:0000256" key="4">
    <source>
        <dbReference type="ARBA" id="ARBA00020824"/>
    </source>
</evidence>
<protein>
    <recommendedName>
        <fullName evidence="4">ER membrane protein complex subunit 1</fullName>
    </recommendedName>
</protein>